<evidence type="ECO:0000256" key="1">
    <source>
        <dbReference type="ARBA" id="ARBA00004196"/>
    </source>
</evidence>
<evidence type="ECO:0000313" key="6">
    <source>
        <dbReference type="EMBL" id="MBC3917523.1"/>
    </source>
</evidence>
<comment type="caution">
    <text evidence="6">The sequence shown here is derived from an EMBL/GenBank/DDBJ whole genome shotgun (WGS) entry which is preliminary data.</text>
</comment>
<evidence type="ECO:0000256" key="5">
    <source>
        <dbReference type="SAM" id="SignalP"/>
    </source>
</evidence>
<protein>
    <submittedName>
        <fullName evidence="6">HlyD family efflux transporter periplasmic adaptor subunit</fullName>
    </submittedName>
</protein>
<accession>A0ABR6ZNT5</accession>
<dbReference type="PANTHER" id="PTHR32347">
    <property type="entry name" value="EFFLUX SYSTEM COMPONENT YKNX-RELATED"/>
    <property type="match status" value="1"/>
</dbReference>
<name>A0ABR6ZNT5_9BURK</name>
<dbReference type="EMBL" id="JACOGF010000003">
    <property type="protein sequence ID" value="MBC3917523.1"/>
    <property type="molecule type" value="Genomic_DNA"/>
</dbReference>
<evidence type="ECO:0000256" key="3">
    <source>
        <dbReference type="SAM" id="Coils"/>
    </source>
</evidence>
<feature type="signal peptide" evidence="5">
    <location>
        <begin position="1"/>
        <end position="21"/>
    </location>
</feature>
<evidence type="ECO:0000256" key="2">
    <source>
        <dbReference type="ARBA" id="ARBA00023054"/>
    </source>
</evidence>
<comment type="subcellular location">
    <subcellularLocation>
        <location evidence="1">Cell envelope</location>
    </subcellularLocation>
</comment>
<gene>
    <name evidence="6" type="ORF">H8L32_08575</name>
</gene>
<dbReference type="InterPro" id="IPR050465">
    <property type="entry name" value="UPF0194_transport"/>
</dbReference>
<feature type="coiled-coil region" evidence="3">
    <location>
        <begin position="426"/>
        <end position="460"/>
    </location>
</feature>
<proteinExistence type="predicted"/>
<feature type="chain" id="PRO_5046973475" evidence="5">
    <location>
        <begin position="22"/>
        <end position="692"/>
    </location>
</feature>
<sequence>MRTFAAWCLPATLLIVGPLLAITSLAQTSTSSPSATSAASAGTVKTRPVLLTGEVIAKDSQAIFVPPSNSSPVVLRNFVAEGSKVKKGDLLLRIETPNSSNIEQLIIGIDQTRAKTEAEVAKLEVAALEAEKNLVTAKAALAKALVDAALPKSQITALDFDKYQAEKERAERDLKVKQLAFDDGTAAVNRRKSDGDLELQKQQVNVAYLKAQLARSEVLASQDGIVVHGYSAWRGERLEEGSSAFPGNVAGQVMGSGQMEVKAWALEADRIYLAEGQPVQLTFDALPGVTIQTTITTISHAPEEHTRWGYGRYFRVDIKLPAQLGNYALSPGMSVLIEPLQTAKKSASALPLATKAAKAAKAAKNETASEITIEGDIQSRVVTPIGPPSIPYIWQYTLAQMAPEGSIVKAGDVLVMFQASEVPTQLANQKSQLNEKQRAMEKLKLEHAEAEKAADLAVAEAQSNAEKAARKATMPKELIRRIDYDKLVIEKSLNADLAALSVKLRATQIRARKAEKIGLETEIAQLQGKIDVLAKGQKNLTVIAKKPGMMIYKTNFSDDKFAVGSQVWVGISVASIADPDKLFVSAKVPEAQSNAIRVGQTARINIPGANLTLAARVTGLSTVFHSKSTTQPIIVRDVELEFEQPPKGLKPGAAVQAILSTANSAASSTASPTTATPGGASPAVKAGAEKKS</sequence>
<feature type="compositionally biased region" description="Low complexity" evidence="4">
    <location>
        <begin position="665"/>
        <end position="683"/>
    </location>
</feature>
<feature type="region of interest" description="Disordered" evidence="4">
    <location>
        <begin position="665"/>
        <end position="692"/>
    </location>
</feature>
<reference evidence="6 7" key="1">
    <citation type="submission" date="2020-08" db="EMBL/GenBank/DDBJ databases">
        <title>Novel species isolated from subtropical streams in China.</title>
        <authorList>
            <person name="Lu H."/>
        </authorList>
    </citation>
    <scope>NUCLEOTIDE SEQUENCE [LARGE SCALE GENOMIC DNA]</scope>
    <source>
        <strain evidence="6 7">CY18W</strain>
    </source>
</reference>
<evidence type="ECO:0000313" key="7">
    <source>
        <dbReference type="Proteomes" id="UP000650424"/>
    </source>
</evidence>
<dbReference type="Proteomes" id="UP000650424">
    <property type="component" value="Unassembled WGS sequence"/>
</dbReference>
<dbReference type="RefSeq" id="WP_186946731.1">
    <property type="nucleotide sequence ID" value="NZ_JACOGF010000003.1"/>
</dbReference>
<keyword evidence="2 3" id="KW-0175">Coiled coil</keyword>
<keyword evidence="5" id="KW-0732">Signal</keyword>
<dbReference type="Gene3D" id="2.40.30.170">
    <property type="match status" value="2"/>
</dbReference>
<feature type="coiled-coil region" evidence="3">
    <location>
        <begin position="111"/>
        <end position="180"/>
    </location>
</feature>
<evidence type="ECO:0000256" key="4">
    <source>
        <dbReference type="SAM" id="MobiDB-lite"/>
    </source>
</evidence>
<keyword evidence="7" id="KW-1185">Reference proteome</keyword>
<organism evidence="6 7">
    <name type="scientific">Undibacterium hunanense</name>
    <dbReference type="NCBI Taxonomy" id="2762292"/>
    <lineage>
        <taxon>Bacteria</taxon>
        <taxon>Pseudomonadati</taxon>
        <taxon>Pseudomonadota</taxon>
        <taxon>Betaproteobacteria</taxon>
        <taxon>Burkholderiales</taxon>
        <taxon>Oxalobacteraceae</taxon>
        <taxon>Undibacterium</taxon>
    </lineage>
</organism>
<dbReference type="PANTHER" id="PTHR32347:SF23">
    <property type="entry name" value="BLL5650 PROTEIN"/>
    <property type="match status" value="1"/>
</dbReference>